<dbReference type="Proteomes" id="UP000604825">
    <property type="component" value="Unassembled WGS sequence"/>
</dbReference>
<evidence type="ECO:0000313" key="3">
    <source>
        <dbReference type="Proteomes" id="UP000604825"/>
    </source>
</evidence>
<organism evidence="2 3">
    <name type="scientific">Miscanthus lutarioriparius</name>
    <dbReference type="NCBI Taxonomy" id="422564"/>
    <lineage>
        <taxon>Eukaryota</taxon>
        <taxon>Viridiplantae</taxon>
        <taxon>Streptophyta</taxon>
        <taxon>Embryophyta</taxon>
        <taxon>Tracheophyta</taxon>
        <taxon>Spermatophyta</taxon>
        <taxon>Magnoliopsida</taxon>
        <taxon>Liliopsida</taxon>
        <taxon>Poales</taxon>
        <taxon>Poaceae</taxon>
        <taxon>PACMAD clade</taxon>
        <taxon>Panicoideae</taxon>
        <taxon>Andropogonodae</taxon>
        <taxon>Andropogoneae</taxon>
        <taxon>Saccharinae</taxon>
        <taxon>Miscanthus</taxon>
    </lineage>
</organism>
<protein>
    <submittedName>
        <fullName evidence="2">Uncharacterized protein</fullName>
    </submittedName>
</protein>
<dbReference type="OrthoDB" id="691348at2759"/>
<feature type="transmembrane region" description="Helical" evidence="1">
    <location>
        <begin position="84"/>
        <end position="101"/>
    </location>
</feature>
<keyword evidence="3" id="KW-1185">Reference proteome</keyword>
<proteinExistence type="predicted"/>
<gene>
    <name evidence="2" type="ORF">NCGR_LOCUS41245</name>
</gene>
<feature type="transmembrane region" description="Helical" evidence="1">
    <location>
        <begin position="113"/>
        <end position="138"/>
    </location>
</feature>
<keyword evidence="1" id="KW-1133">Transmembrane helix</keyword>
<accession>A0A811QLR0</accession>
<reference evidence="2" key="1">
    <citation type="submission" date="2020-10" db="EMBL/GenBank/DDBJ databases">
        <authorList>
            <person name="Han B."/>
            <person name="Lu T."/>
            <person name="Zhao Q."/>
            <person name="Huang X."/>
            <person name="Zhao Y."/>
        </authorList>
    </citation>
    <scope>NUCLEOTIDE SEQUENCE</scope>
</reference>
<dbReference type="EMBL" id="CAJGYO010000010">
    <property type="protein sequence ID" value="CAD6257761.1"/>
    <property type="molecule type" value="Genomic_DNA"/>
</dbReference>
<keyword evidence="1" id="KW-0812">Transmembrane</keyword>
<keyword evidence="1" id="KW-0472">Membrane</keyword>
<name>A0A811QLR0_9POAL</name>
<evidence type="ECO:0000313" key="2">
    <source>
        <dbReference type="EMBL" id="CAD6257761.1"/>
    </source>
</evidence>
<sequence length="154" mass="17074">MEESTKQLIQRGLCVCACGCGGGARGGEVVPRGGTEELVVDLEKGQLGHRHRHREEDPPPATVADALLARDEEMGTTADKAIKCILRGLIVLLWVYLVDWMRRYMTTHSTEELMFTICPLGTLVIVVSVFFCLLMGCLDECMDEPEHSTNSYTE</sequence>
<comment type="caution">
    <text evidence="2">The sequence shown here is derived from an EMBL/GenBank/DDBJ whole genome shotgun (WGS) entry which is preliminary data.</text>
</comment>
<evidence type="ECO:0000256" key="1">
    <source>
        <dbReference type="SAM" id="Phobius"/>
    </source>
</evidence>
<dbReference type="AlphaFoldDB" id="A0A811QLR0"/>